<sequence length="53" mass="6393">MKYFDHIKVRSNECMVSGRRGGVQSRRCWQKNINDKLNMKLVKVRELARDREL</sequence>
<reference evidence="1" key="1">
    <citation type="submission" date="2014-12" db="EMBL/GenBank/DDBJ databases">
        <title>Insight into the proteome of Arion vulgaris.</title>
        <authorList>
            <person name="Aradska J."/>
            <person name="Bulat T."/>
            <person name="Smidak R."/>
            <person name="Sarate P."/>
            <person name="Gangsoo J."/>
            <person name="Sialana F."/>
            <person name="Bilban M."/>
            <person name="Lubec G."/>
        </authorList>
    </citation>
    <scope>NUCLEOTIDE SEQUENCE</scope>
    <source>
        <tissue evidence="1">Skin</tissue>
    </source>
</reference>
<organism evidence="1">
    <name type="scientific">Arion vulgaris</name>
    <dbReference type="NCBI Taxonomy" id="1028688"/>
    <lineage>
        <taxon>Eukaryota</taxon>
        <taxon>Metazoa</taxon>
        <taxon>Spiralia</taxon>
        <taxon>Lophotrochozoa</taxon>
        <taxon>Mollusca</taxon>
        <taxon>Gastropoda</taxon>
        <taxon>Heterobranchia</taxon>
        <taxon>Euthyneura</taxon>
        <taxon>Panpulmonata</taxon>
        <taxon>Eupulmonata</taxon>
        <taxon>Stylommatophora</taxon>
        <taxon>Helicina</taxon>
        <taxon>Arionoidea</taxon>
        <taxon>Arionidae</taxon>
        <taxon>Arion</taxon>
    </lineage>
</organism>
<accession>A0A0B6ZV67</accession>
<dbReference type="AlphaFoldDB" id="A0A0B6ZV67"/>
<dbReference type="EMBL" id="HACG01025387">
    <property type="protein sequence ID" value="CEK72252.1"/>
    <property type="molecule type" value="Transcribed_RNA"/>
</dbReference>
<protein>
    <submittedName>
        <fullName evidence="1">Uncharacterized protein</fullName>
    </submittedName>
</protein>
<proteinExistence type="predicted"/>
<name>A0A0B6ZV67_9EUPU</name>
<evidence type="ECO:0000313" key="1">
    <source>
        <dbReference type="EMBL" id="CEK72252.1"/>
    </source>
</evidence>
<gene>
    <name evidence="1" type="primary">ORF81652</name>
</gene>